<reference evidence="2 3" key="1">
    <citation type="submission" date="2011-02" db="EMBL/GenBank/DDBJ databases">
        <title>The Genome Sequence of Sphaeroforma arctica JP610.</title>
        <authorList>
            <consortium name="The Broad Institute Genome Sequencing Platform"/>
            <person name="Russ C."/>
            <person name="Cuomo C."/>
            <person name="Young S.K."/>
            <person name="Zeng Q."/>
            <person name="Gargeya S."/>
            <person name="Alvarado L."/>
            <person name="Berlin A."/>
            <person name="Chapman S.B."/>
            <person name="Chen Z."/>
            <person name="Freedman E."/>
            <person name="Gellesch M."/>
            <person name="Goldberg J."/>
            <person name="Griggs A."/>
            <person name="Gujja S."/>
            <person name="Heilman E."/>
            <person name="Heiman D."/>
            <person name="Howarth C."/>
            <person name="Mehta T."/>
            <person name="Neiman D."/>
            <person name="Pearson M."/>
            <person name="Roberts A."/>
            <person name="Saif S."/>
            <person name="Shea T."/>
            <person name="Shenoy N."/>
            <person name="Sisk P."/>
            <person name="Stolte C."/>
            <person name="Sykes S."/>
            <person name="White J."/>
            <person name="Yandava C."/>
            <person name="Burger G."/>
            <person name="Gray M.W."/>
            <person name="Holland P.W.H."/>
            <person name="King N."/>
            <person name="Lang F.B.F."/>
            <person name="Roger A.J."/>
            <person name="Ruiz-Trillo I."/>
            <person name="Haas B."/>
            <person name="Nusbaum C."/>
            <person name="Birren B."/>
        </authorList>
    </citation>
    <scope>NUCLEOTIDE SEQUENCE [LARGE SCALE GENOMIC DNA]</scope>
    <source>
        <strain evidence="2 3">JP610</strain>
    </source>
</reference>
<name>A0A0L0G1V0_9EUKA</name>
<dbReference type="EMBL" id="KQ241890">
    <property type="protein sequence ID" value="KNC82814.1"/>
    <property type="molecule type" value="Genomic_DNA"/>
</dbReference>
<proteinExistence type="predicted"/>
<feature type="region of interest" description="Disordered" evidence="1">
    <location>
        <begin position="103"/>
        <end position="122"/>
    </location>
</feature>
<organism evidence="2 3">
    <name type="scientific">Sphaeroforma arctica JP610</name>
    <dbReference type="NCBI Taxonomy" id="667725"/>
    <lineage>
        <taxon>Eukaryota</taxon>
        <taxon>Ichthyosporea</taxon>
        <taxon>Ichthyophonida</taxon>
        <taxon>Sphaeroforma</taxon>
    </lineage>
</organism>
<dbReference type="Proteomes" id="UP000054560">
    <property type="component" value="Unassembled WGS sequence"/>
</dbReference>
<evidence type="ECO:0000313" key="3">
    <source>
        <dbReference type="Proteomes" id="UP000054560"/>
    </source>
</evidence>
<evidence type="ECO:0000256" key="1">
    <source>
        <dbReference type="SAM" id="MobiDB-lite"/>
    </source>
</evidence>
<sequence length="254" mass="27327">METTIPCYNRVIISNRLTAAATTDTSVTNGMAYKPRATTLRMLGANTDIAPHAAWIKSTIEGGKKTCGSHCTGGSDSVLCDTNEFTKCDSICQCALSVPSQIPRPSASPARTPLPTPTHTKAPVRKPVITPVAHTPVELKPVVVEPVQTAGCDHPTGGRQATIQWTAAWRYLNDCDLLEHFKDTVMGAAPSAACLREGFMAKVEELYNAQRSECGTKRRSVLSGGDEFVLTCTQKWTKAGRSSDGCGRFQAERL</sequence>
<protein>
    <submittedName>
        <fullName evidence="2">Uncharacterized protein</fullName>
    </submittedName>
</protein>
<accession>A0A0L0G1V0</accession>
<keyword evidence="3" id="KW-1185">Reference proteome</keyword>
<dbReference type="AlphaFoldDB" id="A0A0L0G1V0"/>
<dbReference type="RefSeq" id="XP_014156716.1">
    <property type="nucleotide sequence ID" value="XM_014301241.1"/>
</dbReference>
<gene>
    <name evidence="2" type="ORF">SARC_04919</name>
</gene>
<dbReference type="GeneID" id="25905423"/>
<evidence type="ECO:0000313" key="2">
    <source>
        <dbReference type="EMBL" id="KNC82814.1"/>
    </source>
</evidence>